<dbReference type="RefSeq" id="WP_074640687.1">
    <property type="nucleotide sequence ID" value="NZ_FOFU01000001.1"/>
</dbReference>
<proteinExistence type="predicted"/>
<evidence type="ECO:0000259" key="2">
    <source>
        <dbReference type="Pfam" id="PF12728"/>
    </source>
</evidence>
<dbReference type="Proteomes" id="UP000182360">
    <property type="component" value="Unassembled WGS sequence"/>
</dbReference>
<accession>A0A1H9B4F8</accession>
<keyword evidence="4" id="KW-1185">Reference proteome</keyword>
<dbReference type="Pfam" id="PF12728">
    <property type="entry name" value="HTH_17"/>
    <property type="match status" value="1"/>
</dbReference>
<evidence type="ECO:0000256" key="1">
    <source>
        <dbReference type="SAM" id="Coils"/>
    </source>
</evidence>
<gene>
    <name evidence="3" type="ORF">SAMN04487977_101570</name>
</gene>
<sequence length="92" mass="10488">MPVEEIIKELSEQKRIISDAQKRQEELVQSLISANEKEWDLISVAKASQKSGLSVTTIYRFINSGKLHCVHKGALKYISSKELENLDDKRCL</sequence>
<evidence type="ECO:0000313" key="3">
    <source>
        <dbReference type="EMBL" id="SEP83719.1"/>
    </source>
</evidence>
<dbReference type="InterPro" id="IPR041657">
    <property type="entry name" value="HTH_17"/>
</dbReference>
<organism evidence="3 4">
    <name type="scientific">Treponema bryantii</name>
    <dbReference type="NCBI Taxonomy" id="163"/>
    <lineage>
        <taxon>Bacteria</taxon>
        <taxon>Pseudomonadati</taxon>
        <taxon>Spirochaetota</taxon>
        <taxon>Spirochaetia</taxon>
        <taxon>Spirochaetales</taxon>
        <taxon>Treponemataceae</taxon>
        <taxon>Treponema</taxon>
    </lineage>
</organism>
<dbReference type="AlphaFoldDB" id="A0A1H9B4F8"/>
<feature type="coiled-coil region" evidence="1">
    <location>
        <begin position="3"/>
        <end position="37"/>
    </location>
</feature>
<reference evidence="3 4" key="1">
    <citation type="submission" date="2016-10" db="EMBL/GenBank/DDBJ databases">
        <authorList>
            <person name="de Groot N.N."/>
        </authorList>
    </citation>
    <scope>NUCLEOTIDE SEQUENCE [LARGE SCALE GENOMIC DNA]</scope>
    <source>
        <strain evidence="3 4">B25</strain>
    </source>
</reference>
<keyword evidence="1" id="KW-0175">Coiled coil</keyword>
<name>A0A1H9B4F8_9SPIR</name>
<evidence type="ECO:0000313" key="4">
    <source>
        <dbReference type="Proteomes" id="UP000182360"/>
    </source>
</evidence>
<protein>
    <submittedName>
        <fullName evidence="3">Helix-turn-helix domain-containing protein</fullName>
    </submittedName>
</protein>
<dbReference type="EMBL" id="FOFU01000001">
    <property type="protein sequence ID" value="SEP83719.1"/>
    <property type="molecule type" value="Genomic_DNA"/>
</dbReference>
<feature type="domain" description="Helix-turn-helix" evidence="2">
    <location>
        <begin position="42"/>
        <end position="84"/>
    </location>
</feature>